<dbReference type="InterPro" id="IPR004614">
    <property type="entry name" value="P_AcTrfase"/>
</dbReference>
<dbReference type="InterPro" id="IPR050500">
    <property type="entry name" value="Phos_Acetyltrans/Butyryltrans"/>
</dbReference>
<accession>A0A6C2UJX6</accession>
<evidence type="ECO:0000256" key="5">
    <source>
        <dbReference type="ARBA" id="ARBA00021528"/>
    </source>
</evidence>
<comment type="catalytic activity">
    <reaction evidence="1">
        <text>acetyl-CoA + phosphate = acetyl phosphate + CoA</text>
        <dbReference type="Rhea" id="RHEA:19521"/>
        <dbReference type="ChEBI" id="CHEBI:22191"/>
        <dbReference type="ChEBI" id="CHEBI:43474"/>
        <dbReference type="ChEBI" id="CHEBI:57287"/>
        <dbReference type="ChEBI" id="CHEBI:57288"/>
        <dbReference type="EC" id="2.3.1.8"/>
    </reaction>
</comment>
<dbReference type="PANTHER" id="PTHR43356">
    <property type="entry name" value="PHOSPHATE ACETYLTRANSFERASE"/>
    <property type="match status" value="1"/>
</dbReference>
<keyword evidence="6 10" id="KW-0808">Transferase</keyword>
<dbReference type="NCBIfam" id="TIGR00651">
    <property type="entry name" value="pta"/>
    <property type="match status" value="1"/>
</dbReference>
<dbReference type="AlphaFoldDB" id="A0A6C2UJX6"/>
<dbReference type="Pfam" id="PF01515">
    <property type="entry name" value="PTA_PTB"/>
    <property type="match status" value="1"/>
</dbReference>
<evidence type="ECO:0000313" key="10">
    <source>
        <dbReference type="EMBL" id="VGO20525.1"/>
    </source>
</evidence>
<dbReference type="InterPro" id="IPR012147">
    <property type="entry name" value="P_Ac_Bu_trans"/>
</dbReference>
<evidence type="ECO:0000256" key="6">
    <source>
        <dbReference type="ARBA" id="ARBA00022679"/>
    </source>
</evidence>
<evidence type="ECO:0000256" key="1">
    <source>
        <dbReference type="ARBA" id="ARBA00000705"/>
    </source>
</evidence>
<feature type="domain" description="Phosphate acetyl/butaryl transferase" evidence="9">
    <location>
        <begin position="6"/>
        <end position="328"/>
    </location>
</feature>
<dbReference type="EC" id="2.3.1.8" evidence="4"/>
<dbReference type="GO" id="GO:0008959">
    <property type="term" value="F:phosphate acetyltransferase activity"/>
    <property type="evidence" value="ECO:0007669"/>
    <property type="project" value="UniProtKB-EC"/>
</dbReference>
<protein>
    <recommendedName>
        <fullName evidence="5">Phosphate acetyltransferase</fullName>
        <ecNumber evidence="4">2.3.1.8</ecNumber>
    </recommendedName>
    <alternativeName>
        <fullName evidence="8">Phosphotransacetylase</fullName>
    </alternativeName>
</protein>
<keyword evidence="11" id="KW-1185">Reference proteome</keyword>
<dbReference type="Gene3D" id="3.40.50.10750">
    <property type="entry name" value="Isocitrate/Isopropylmalate dehydrogenase-like"/>
    <property type="match status" value="1"/>
</dbReference>
<gene>
    <name evidence="10" type="primary">pta</name>
    <name evidence="10" type="ORF">SCARR_02588</name>
</gene>
<dbReference type="RefSeq" id="WP_136061929.1">
    <property type="nucleotide sequence ID" value="NZ_CAAHFH010000001.1"/>
</dbReference>
<sequence length="332" mass="35233">MGRSLFIQQIIDSAKLKQRSIVLPEGNDERVREAANTINQEGIATITLLGSEQAITEAFSSKGWSLEGITVIDPETSGKLQEYADAFYELRKAKGIKPEQALEAVKQANYFGMMIVQAGEADGLVSGAVHSTADTVRPALQIIKAAKRGATVSSFFLECVNDVPYIFSDCGLVEDPDADQLSQIAVQSANSAIQFGIPPMTAMLSYSTYGSASSPLVEKVQEATKLAKQRVADECPGKGIIVDGELQLDAAIVPEVAAKKAPESPLGGEARVLIFPDLNAGNISYKIVERMAGAEAFGPLLQGLNKPVNDLSRGCSVEDIVGVAAITVLQAF</sequence>
<comment type="pathway">
    <text evidence="2">Metabolic intermediate biosynthesis; acetyl-CoA biosynthesis; acetyl-CoA from acetate: step 2/2.</text>
</comment>
<dbReference type="NCBIfam" id="NF004167">
    <property type="entry name" value="PRK05632.1"/>
    <property type="match status" value="1"/>
</dbReference>
<dbReference type="EMBL" id="CAAHFH010000001">
    <property type="protein sequence ID" value="VGO20525.1"/>
    <property type="molecule type" value="Genomic_DNA"/>
</dbReference>
<evidence type="ECO:0000256" key="4">
    <source>
        <dbReference type="ARBA" id="ARBA00012707"/>
    </source>
</evidence>
<dbReference type="Gene3D" id="3.40.50.10950">
    <property type="match status" value="1"/>
</dbReference>
<comment type="similarity">
    <text evidence="3">Belongs to the phosphate acetyltransferase and butyryltransferase family.</text>
</comment>
<evidence type="ECO:0000259" key="9">
    <source>
        <dbReference type="Pfam" id="PF01515"/>
    </source>
</evidence>
<reference evidence="10 11" key="1">
    <citation type="submission" date="2019-04" db="EMBL/GenBank/DDBJ databases">
        <authorList>
            <person name="Van Vliet M D."/>
        </authorList>
    </citation>
    <scope>NUCLEOTIDE SEQUENCE [LARGE SCALE GENOMIC DNA]</scope>
    <source>
        <strain evidence="10 11">F21</strain>
    </source>
</reference>
<dbReference type="PIRSF" id="PIRSF000428">
    <property type="entry name" value="P_Ac_trans"/>
    <property type="match status" value="1"/>
</dbReference>
<dbReference type="InterPro" id="IPR042113">
    <property type="entry name" value="P_AcTrfase_dom1"/>
</dbReference>
<dbReference type="NCBIfam" id="NF007233">
    <property type="entry name" value="PRK09653.1"/>
    <property type="match status" value="1"/>
</dbReference>
<evidence type="ECO:0000256" key="7">
    <source>
        <dbReference type="ARBA" id="ARBA00023315"/>
    </source>
</evidence>
<keyword evidence="7" id="KW-0012">Acyltransferase</keyword>
<evidence type="ECO:0000313" key="11">
    <source>
        <dbReference type="Proteomes" id="UP000346198"/>
    </source>
</evidence>
<name>A0A6C2UJX6_9BACT</name>
<dbReference type="PANTHER" id="PTHR43356:SF3">
    <property type="entry name" value="PHOSPHATE ACETYLTRANSFERASE"/>
    <property type="match status" value="1"/>
</dbReference>
<organism evidence="10 11">
    <name type="scientific">Pontiella sulfatireligans</name>
    <dbReference type="NCBI Taxonomy" id="2750658"/>
    <lineage>
        <taxon>Bacteria</taxon>
        <taxon>Pseudomonadati</taxon>
        <taxon>Kiritimatiellota</taxon>
        <taxon>Kiritimatiellia</taxon>
        <taxon>Kiritimatiellales</taxon>
        <taxon>Pontiellaceae</taxon>
        <taxon>Pontiella</taxon>
    </lineage>
</organism>
<evidence type="ECO:0000256" key="8">
    <source>
        <dbReference type="ARBA" id="ARBA00031108"/>
    </source>
</evidence>
<dbReference type="Proteomes" id="UP000346198">
    <property type="component" value="Unassembled WGS sequence"/>
</dbReference>
<dbReference type="InterPro" id="IPR042112">
    <property type="entry name" value="P_AcTrfase_dom2"/>
</dbReference>
<proteinExistence type="inferred from homology"/>
<dbReference type="SUPFAM" id="SSF53659">
    <property type="entry name" value="Isocitrate/Isopropylmalate dehydrogenase-like"/>
    <property type="match status" value="1"/>
</dbReference>
<evidence type="ECO:0000256" key="3">
    <source>
        <dbReference type="ARBA" id="ARBA00005656"/>
    </source>
</evidence>
<dbReference type="InterPro" id="IPR002505">
    <property type="entry name" value="PTA_PTB"/>
</dbReference>
<evidence type="ECO:0000256" key="2">
    <source>
        <dbReference type="ARBA" id="ARBA00004989"/>
    </source>
</evidence>